<evidence type="ECO:0000256" key="1">
    <source>
        <dbReference type="ARBA" id="ARBA00008750"/>
    </source>
</evidence>
<dbReference type="SUPFAM" id="SSF52096">
    <property type="entry name" value="ClpP/crotonase"/>
    <property type="match status" value="1"/>
</dbReference>
<dbReference type="SUPFAM" id="SSF51735">
    <property type="entry name" value="NAD(P)-binding Rossmann-fold domains"/>
    <property type="match status" value="1"/>
</dbReference>
<dbReference type="Pfam" id="PF02737">
    <property type="entry name" value="3HCDH_N"/>
    <property type="match status" value="1"/>
</dbReference>
<dbReference type="PROSITE" id="PS00166">
    <property type="entry name" value="ENOYL_COA_HYDRATASE"/>
    <property type="match status" value="1"/>
</dbReference>
<dbReference type="Gene3D" id="3.40.50.720">
    <property type="entry name" value="NAD(P)-binding Rossmann-like Domain"/>
    <property type="match status" value="1"/>
</dbReference>
<dbReference type="InterPro" id="IPR001753">
    <property type="entry name" value="Enoyl-CoA_hydra/iso"/>
</dbReference>
<dbReference type="Pfam" id="PF00378">
    <property type="entry name" value="ECH_1"/>
    <property type="match status" value="1"/>
</dbReference>
<dbReference type="InterPro" id="IPR029045">
    <property type="entry name" value="ClpP/crotonase-like_dom_sf"/>
</dbReference>
<dbReference type="Proteomes" id="UP000184932">
    <property type="component" value="Unassembled WGS sequence"/>
</dbReference>
<dbReference type="RefSeq" id="WP_074254993.1">
    <property type="nucleotide sequence ID" value="NZ_FSRL01000001.1"/>
</dbReference>
<dbReference type="GO" id="GO:0006635">
    <property type="term" value="P:fatty acid beta-oxidation"/>
    <property type="evidence" value="ECO:0007669"/>
    <property type="project" value="TreeGrafter"/>
</dbReference>
<comment type="similarity">
    <text evidence="7">Belongs to the enoyl-CoA hydratase/isomerase family.</text>
</comment>
<dbReference type="GO" id="GO:0016853">
    <property type="term" value="F:isomerase activity"/>
    <property type="evidence" value="ECO:0007669"/>
    <property type="project" value="UniProtKB-KW"/>
</dbReference>
<keyword evidence="10" id="KW-1185">Reference proteome</keyword>
<reference evidence="10" key="1">
    <citation type="submission" date="2016-11" db="EMBL/GenBank/DDBJ databases">
        <authorList>
            <person name="Varghese N."/>
            <person name="Submissions S."/>
        </authorList>
    </citation>
    <scope>NUCLEOTIDE SEQUENCE [LARGE SCALE GENOMIC DNA]</scope>
    <source>
        <strain evidence="10">DSM 29440</strain>
    </source>
</reference>
<evidence type="ECO:0000259" key="8">
    <source>
        <dbReference type="Pfam" id="PF02737"/>
    </source>
</evidence>
<dbReference type="EMBL" id="FSRL01000001">
    <property type="protein sequence ID" value="SIN83278.1"/>
    <property type="molecule type" value="Genomic_DNA"/>
</dbReference>
<dbReference type="GO" id="GO:0003857">
    <property type="term" value="F:(3S)-3-hydroxyacyl-CoA dehydrogenase (NAD+) activity"/>
    <property type="evidence" value="ECO:0007669"/>
    <property type="project" value="UniProtKB-EC"/>
</dbReference>
<dbReference type="InterPro" id="IPR013328">
    <property type="entry name" value="6PGD_dom2"/>
</dbReference>
<dbReference type="SUPFAM" id="SSF48179">
    <property type="entry name" value="6-phosphogluconate dehydrogenase C-terminal domain-like"/>
    <property type="match status" value="1"/>
</dbReference>
<dbReference type="InterPro" id="IPR036291">
    <property type="entry name" value="NAD(P)-bd_dom_sf"/>
</dbReference>
<dbReference type="InterPro" id="IPR018376">
    <property type="entry name" value="Enoyl-CoA_hyd/isom_CS"/>
</dbReference>
<evidence type="ECO:0000313" key="10">
    <source>
        <dbReference type="Proteomes" id="UP000184932"/>
    </source>
</evidence>
<comment type="catalytic activity">
    <reaction evidence="6">
        <text>a (3S)-3-hydroxyacyl-CoA + NAD(+) = a 3-oxoacyl-CoA + NADH + H(+)</text>
        <dbReference type="Rhea" id="RHEA:22432"/>
        <dbReference type="ChEBI" id="CHEBI:15378"/>
        <dbReference type="ChEBI" id="CHEBI:57318"/>
        <dbReference type="ChEBI" id="CHEBI:57540"/>
        <dbReference type="ChEBI" id="CHEBI:57945"/>
        <dbReference type="ChEBI" id="CHEBI:90726"/>
        <dbReference type="EC" id="1.1.1.35"/>
    </reaction>
</comment>
<dbReference type="Gene3D" id="1.10.1040.10">
    <property type="entry name" value="N-(1-d-carboxylethyl)-l-norvaline Dehydrogenase, domain 2"/>
    <property type="match status" value="1"/>
</dbReference>
<keyword evidence="3" id="KW-0413">Isomerase</keyword>
<organism evidence="9 10">
    <name type="scientific">Vannielia litorea</name>
    <dbReference type="NCBI Taxonomy" id="1217970"/>
    <lineage>
        <taxon>Bacteria</taxon>
        <taxon>Pseudomonadati</taxon>
        <taxon>Pseudomonadota</taxon>
        <taxon>Alphaproteobacteria</taxon>
        <taxon>Rhodobacterales</taxon>
        <taxon>Paracoccaceae</taxon>
        <taxon>Vannielia</taxon>
    </lineage>
</organism>
<dbReference type="GO" id="GO:0004300">
    <property type="term" value="F:enoyl-CoA hydratase activity"/>
    <property type="evidence" value="ECO:0007669"/>
    <property type="project" value="UniProtKB-EC"/>
</dbReference>
<evidence type="ECO:0000256" key="7">
    <source>
        <dbReference type="RuleBase" id="RU003707"/>
    </source>
</evidence>
<accession>A0A1N6EJU8</accession>
<keyword evidence="5" id="KW-0511">Multifunctional enzyme</keyword>
<dbReference type="CDD" id="cd06558">
    <property type="entry name" value="crotonase-like"/>
    <property type="match status" value="1"/>
</dbReference>
<evidence type="ECO:0000313" key="9">
    <source>
        <dbReference type="EMBL" id="SIN83278.1"/>
    </source>
</evidence>
<dbReference type="AlphaFoldDB" id="A0A1N6EJU8"/>
<dbReference type="GO" id="GO:0070403">
    <property type="term" value="F:NAD+ binding"/>
    <property type="evidence" value="ECO:0007669"/>
    <property type="project" value="InterPro"/>
</dbReference>
<evidence type="ECO:0000256" key="4">
    <source>
        <dbReference type="ARBA" id="ARBA00023239"/>
    </source>
</evidence>
<name>A0A1N6EJU8_9RHOB</name>
<dbReference type="InterPro" id="IPR008927">
    <property type="entry name" value="6-PGluconate_DH-like_C_sf"/>
</dbReference>
<evidence type="ECO:0000256" key="2">
    <source>
        <dbReference type="ARBA" id="ARBA00012076"/>
    </source>
</evidence>
<dbReference type="OrthoDB" id="9771883at2"/>
<evidence type="ECO:0000256" key="3">
    <source>
        <dbReference type="ARBA" id="ARBA00023235"/>
    </source>
</evidence>
<dbReference type="EC" id="4.2.1.17" evidence="2"/>
<dbReference type="Gene3D" id="3.90.226.10">
    <property type="entry name" value="2-enoyl-CoA Hydratase, Chain A, domain 1"/>
    <property type="match status" value="1"/>
</dbReference>
<comment type="similarity">
    <text evidence="1">In the N-terminal section; belongs to the enoyl-CoA hydratase/isomerase family.</text>
</comment>
<dbReference type="PANTHER" id="PTHR23309:SF49">
    <property type="entry name" value="PEROXISOMAL BIFUNCTIONAL ENZYME"/>
    <property type="match status" value="1"/>
</dbReference>
<keyword evidence="4" id="KW-0456">Lyase</keyword>
<dbReference type="InterPro" id="IPR006176">
    <property type="entry name" value="3-OHacyl-CoA_DH_NAD-bd"/>
</dbReference>
<gene>
    <name evidence="9" type="ORF">SAMN05444002_0862</name>
</gene>
<evidence type="ECO:0000256" key="5">
    <source>
        <dbReference type="ARBA" id="ARBA00023268"/>
    </source>
</evidence>
<protein>
    <recommendedName>
        <fullName evidence="2">enoyl-CoA hydratase</fullName>
        <ecNumber evidence="2">4.2.1.17</ecNumber>
    </recommendedName>
</protein>
<dbReference type="PANTHER" id="PTHR23309">
    <property type="entry name" value="3-HYDROXYACYL-COA DEHYROGENASE"/>
    <property type="match status" value="1"/>
</dbReference>
<sequence>MASPVKLKVLDGVARIVIDAPPVNAQSLAVRRGLWEAVRMAEADPKVRALAILGAGRNFSAGAEISEFEGAGQEPWFGTVFNRIEACAKPVVAGIAGAALGGGLELALACHFRLAAPDAKLGLPEVKLGLVPGAGGTQRTPRLIGAEAALRMMLTGEPMGARAAEKLGLVDGVVEGDLAETTLALARELGQAGEGPTRRSRDARAGLEDPRGFEAAIAAARAALAADPARARLEAPHRVIDCIEGALLLPFETGLAYELDAFEELRAGRQSAALRHVFFAERAAARPARLGGEKPGVVARIGVVGGGKAGAELAAAAAARGVGVRLMEQDTAHVQAAKVRIEALLAAEVAAGRMKAEAVASALERVTGTEEDDGLAGCDLVIETLPDESGLKGDLLARLSELLGAGPVLATCARSPELDLLAAPLAHPDRFIALRFSEAAHQAGLVEVGALEGASGEAVALGFGLARALGLQAVFAEPAVVALVAGAGRAAAEEQVARGEASAEEVNAAWAGFGLAPPMEGAGMADLAAWRAEALVRPACLAMANAAALMLAQGAVETAAALDVAMIAAGTFPREAGGPLHWAEAEGLAKVEAALAERAESHGAALWEPAPQFGELVKNGLGWADL</sequence>
<proteinExistence type="inferred from homology"/>
<evidence type="ECO:0000256" key="6">
    <source>
        <dbReference type="ARBA" id="ARBA00049556"/>
    </source>
</evidence>
<dbReference type="STRING" id="1217970.SAMN05444002_0862"/>
<feature type="domain" description="3-hydroxyacyl-CoA dehydrogenase NAD binding" evidence="8">
    <location>
        <begin position="301"/>
        <end position="475"/>
    </location>
</feature>